<dbReference type="AlphaFoldDB" id="M1YVZ4"/>
<reference evidence="1 2" key="1">
    <citation type="journal article" date="2013" name="Front. Microbiol.">
        <title>The genome of Nitrospina gracilis illuminates the metabolism and evolution of the major marine nitrite oxidizer.</title>
        <authorList>
            <person name="Luecker S."/>
            <person name="Nowka B."/>
            <person name="Rattei T."/>
            <person name="Spieck E."/>
            <person name="and Daims H."/>
        </authorList>
    </citation>
    <scope>NUCLEOTIDE SEQUENCE [LARGE SCALE GENOMIC DNA]</scope>
    <source>
        <strain evidence="1 2">3/211</strain>
    </source>
</reference>
<comment type="caution">
    <text evidence="1">The sequence shown here is derived from an EMBL/GenBank/DDBJ whole genome shotgun (WGS) entry which is preliminary data.</text>
</comment>
<organism evidence="1 2">
    <name type="scientific">Nitrospina gracilis (strain 3/211)</name>
    <dbReference type="NCBI Taxonomy" id="1266370"/>
    <lineage>
        <taxon>Bacteria</taxon>
        <taxon>Pseudomonadati</taxon>
        <taxon>Nitrospinota/Tectimicrobiota group</taxon>
        <taxon>Nitrospinota</taxon>
        <taxon>Nitrospinia</taxon>
        <taxon>Nitrospinales</taxon>
        <taxon>Nitrospinaceae</taxon>
        <taxon>Nitrospina</taxon>
    </lineage>
</organism>
<gene>
    <name evidence="1" type="ORF">NITGR_1060014</name>
</gene>
<dbReference type="Proteomes" id="UP000011704">
    <property type="component" value="Unassembled WGS sequence"/>
</dbReference>
<dbReference type="HOGENOM" id="CLU_3424843_0_0_0"/>
<dbReference type="EMBL" id="CAQJ01000009">
    <property type="protein sequence ID" value="CCQ89489.1"/>
    <property type="molecule type" value="Genomic_DNA"/>
</dbReference>
<evidence type="ECO:0000313" key="1">
    <source>
        <dbReference type="EMBL" id="CCQ89489.1"/>
    </source>
</evidence>
<name>M1YVZ4_NITG3</name>
<keyword evidence="2" id="KW-1185">Reference proteome</keyword>
<protein>
    <submittedName>
        <fullName evidence="1">Uncharacterized protein</fullName>
    </submittedName>
</protein>
<evidence type="ECO:0000313" key="2">
    <source>
        <dbReference type="Proteomes" id="UP000011704"/>
    </source>
</evidence>
<proteinExistence type="predicted"/>
<accession>M1YVZ4</accession>
<sequence>MLNYYAFEKKLLFIKENMESLR</sequence>
<dbReference type="InParanoid" id="M1YVZ4"/>